<reference evidence="1" key="1">
    <citation type="submission" date="2020-01" db="EMBL/GenBank/DDBJ databases">
        <authorList>
            <consortium name="DOE Joint Genome Institute"/>
            <person name="Haridas S."/>
            <person name="Albert R."/>
            <person name="Binder M."/>
            <person name="Bloem J."/>
            <person name="Labutti K."/>
            <person name="Salamov A."/>
            <person name="Andreopoulos B."/>
            <person name="Baker S.E."/>
            <person name="Barry K."/>
            <person name="Bills G."/>
            <person name="Bluhm B.H."/>
            <person name="Cannon C."/>
            <person name="Castanera R."/>
            <person name="Culley D.E."/>
            <person name="Daum C."/>
            <person name="Ezra D."/>
            <person name="Gonzalez J.B."/>
            <person name="Henrissat B."/>
            <person name="Kuo A."/>
            <person name="Liang C."/>
            <person name="Lipzen A."/>
            <person name="Lutzoni F."/>
            <person name="Magnuson J."/>
            <person name="Mondo S."/>
            <person name="Nolan M."/>
            <person name="Ohm R."/>
            <person name="Pangilinan J."/>
            <person name="Park H.-J."/>
            <person name="Ramirez L."/>
            <person name="Alfaro M."/>
            <person name="Sun H."/>
            <person name="Tritt A."/>
            <person name="Yoshinaga Y."/>
            <person name="Zwiers L.-H."/>
            <person name="Turgeon B.G."/>
            <person name="Goodwin S.B."/>
            <person name="Spatafora J.W."/>
            <person name="Crous P.W."/>
            <person name="Grigoriev I.V."/>
        </authorList>
    </citation>
    <scope>NUCLEOTIDE SEQUENCE</scope>
    <source>
        <strain evidence="1">IPT5</strain>
    </source>
</reference>
<sequence length="153" mass="16933">MKVTLVGRGASLDLVSLGPDLGSDLLSEAPEWSLSLHMSRNRSLVSSNIACQRHLVSKKHWDKQHLLSFLRIAPASRPAPIGKDADVTATRVFARVLVDMYERYTMRGTWEGWRGWQQPATMVARCFGGKTGQCCCPRHHALSSEDSADLSVV</sequence>
<gene>
    <name evidence="1" type="ORF">T440DRAFT_136479</name>
</gene>
<dbReference type="EMBL" id="MU006312">
    <property type="protein sequence ID" value="KAF2849404.1"/>
    <property type="molecule type" value="Genomic_DNA"/>
</dbReference>
<organism evidence="1 2">
    <name type="scientific">Plenodomus tracheiphilus IPT5</name>
    <dbReference type="NCBI Taxonomy" id="1408161"/>
    <lineage>
        <taxon>Eukaryota</taxon>
        <taxon>Fungi</taxon>
        <taxon>Dikarya</taxon>
        <taxon>Ascomycota</taxon>
        <taxon>Pezizomycotina</taxon>
        <taxon>Dothideomycetes</taxon>
        <taxon>Pleosporomycetidae</taxon>
        <taxon>Pleosporales</taxon>
        <taxon>Pleosporineae</taxon>
        <taxon>Leptosphaeriaceae</taxon>
        <taxon>Plenodomus</taxon>
    </lineage>
</organism>
<keyword evidence="2" id="KW-1185">Reference proteome</keyword>
<dbReference type="AlphaFoldDB" id="A0A6A7B2L2"/>
<evidence type="ECO:0000313" key="1">
    <source>
        <dbReference type="EMBL" id="KAF2849404.1"/>
    </source>
</evidence>
<accession>A0A6A7B2L2</accession>
<dbReference type="Proteomes" id="UP000799423">
    <property type="component" value="Unassembled WGS sequence"/>
</dbReference>
<proteinExistence type="predicted"/>
<evidence type="ECO:0000313" key="2">
    <source>
        <dbReference type="Proteomes" id="UP000799423"/>
    </source>
</evidence>
<name>A0A6A7B2L2_9PLEO</name>
<protein>
    <submittedName>
        <fullName evidence="1">Uncharacterized protein</fullName>
    </submittedName>
</protein>